<dbReference type="EMBL" id="FTLW01000001">
    <property type="protein sequence ID" value="SIP96248.1"/>
    <property type="molecule type" value="Genomic_DNA"/>
</dbReference>
<sequence length="157" mass="16371">MKILRTGLFLALALLISACSSTGPRRVSEPAASIQQLTVDANGGWQVRLRLQNYSSIAMRFDSVDVAVTAGGASAGQLQASPALNIAPESADVIDITLRPSAEARLQVADALASGRGLTYTLNGNLVATPDKGKVRTFRISRDSALSPTPGLPGVLR</sequence>
<evidence type="ECO:0000313" key="4">
    <source>
        <dbReference type="Proteomes" id="UP000241788"/>
    </source>
</evidence>
<dbReference type="Pfam" id="PF03168">
    <property type="entry name" value="LEA_2"/>
    <property type="match status" value="1"/>
</dbReference>
<dbReference type="STRING" id="1604334.SAMN05421546_0399"/>
<reference evidence="4" key="1">
    <citation type="submission" date="2017-01" db="EMBL/GenBank/DDBJ databases">
        <authorList>
            <person name="Varghese N."/>
            <person name="Submissions S."/>
        </authorList>
    </citation>
    <scope>NUCLEOTIDE SEQUENCE [LARGE SCALE GENOMIC DNA]</scope>
    <source>
        <strain evidence="4">UM1</strain>
    </source>
</reference>
<dbReference type="InterPro" id="IPR004864">
    <property type="entry name" value="LEA_2"/>
</dbReference>
<evidence type="ECO:0000313" key="3">
    <source>
        <dbReference type="EMBL" id="SIP96248.1"/>
    </source>
</evidence>
<feature type="chain" id="PRO_5012094083" evidence="1">
    <location>
        <begin position="23"/>
        <end position="157"/>
    </location>
</feature>
<keyword evidence="4" id="KW-1185">Reference proteome</keyword>
<evidence type="ECO:0000256" key="1">
    <source>
        <dbReference type="SAM" id="SignalP"/>
    </source>
</evidence>
<protein>
    <submittedName>
        <fullName evidence="3">Late embryogenesis abundant protein</fullName>
    </submittedName>
</protein>
<feature type="signal peptide" evidence="1">
    <location>
        <begin position="1"/>
        <end position="22"/>
    </location>
</feature>
<organism evidence="3 4">
    <name type="scientific">Solilutibacter tolerans</name>
    <dbReference type="NCBI Taxonomy" id="1604334"/>
    <lineage>
        <taxon>Bacteria</taxon>
        <taxon>Pseudomonadati</taxon>
        <taxon>Pseudomonadota</taxon>
        <taxon>Gammaproteobacteria</taxon>
        <taxon>Lysobacterales</taxon>
        <taxon>Lysobacteraceae</taxon>
        <taxon>Solilutibacter</taxon>
    </lineage>
</organism>
<dbReference type="AlphaFoldDB" id="A0A1N6NVT6"/>
<dbReference type="SUPFAM" id="SSF117070">
    <property type="entry name" value="LEA14-like"/>
    <property type="match status" value="1"/>
</dbReference>
<dbReference type="Proteomes" id="UP000241788">
    <property type="component" value="Unassembled WGS sequence"/>
</dbReference>
<keyword evidence="1" id="KW-0732">Signal</keyword>
<proteinExistence type="predicted"/>
<name>A0A1N6NVT6_9GAMM</name>
<feature type="domain" description="Late embryogenesis abundant protein LEA-2 subgroup" evidence="2">
    <location>
        <begin position="49"/>
        <end position="136"/>
    </location>
</feature>
<accession>A0A1N6NVT6</accession>
<evidence type="ECO:0000259" key="2">
    <source>
        <dbReference type="Pfam" id="PF03168"/>
    </source>
</evidence>
<dbReference type="PROSITE" id="PS51257">
    <property type="entry name" value="PROKAR_LIPOPROTEIN"/>
    <property type="match status" value="1"/>
</dbReference>
<dbReference type="Gene3D" id="2.60.40.1820">
    <property type="match status" value="1"/>
</dbReference>
<gene>
    <name evidence="3" type="ORF">SAMN05421546_0399</name>
</gene>